<protein>
    <submittedName>
        <fullName evidence="2">Uncharacterized protein</fullName>
    </submittedName>
</protein>
<keyword evidence="1" id="KW-0812">Transmembrane</keyword>
<keyword evidence="1" id="KW-0472">Membrane</keyword>
<dbReference type="Proteomes" id="UP000887116">
    <property type="component" value="Unassembled WGS sequence"/>
</dbReference>
<name>A0A8X6FBJ2_TRICU</name>
<dbReference type="AlphaFoldDB" id="A0A8X6FBJ2"/>
<sequence length="103" mass="11884">MQKNIPGLNYPSQFLSLRPQDIFDLPPQSFAQQHPTLLQIKLFLCWVSIFLFFCHGLLLGLEENTSIRISNNLNLLNLMKLNYRSLGHDEGFVTRGVEQIPLK</sequence>
<dbReference type="EMBL" id="BMAO01031433">
    <property type="protein sequence ID" value="GFQ74996.1"/>
    <property type="molecule type" value="Genomic_DNA"/>
</dbReference>
<comment type="caution">
    <text evidence="2">The sequence shown here is derived from an EMBL/GenBank/DDBJ whole genome shotgun (WGS) entry which is preliminary data.</text>
</comment>
<evidence type="ECO:0000313" key="3">
    <source>
        <dbReference type="Proteomes" id="UP000887116"/>
    </source>
</evidence>
<keyword evidence="3" id="KW-1185">Reference proteome</keyword>
<proteinExistence type="predicted"/>
<reference evidence="2" key="1">
    <citation type="submission" date="2020-07" db="EMBL/GenBank/DDBJ databases">
        <title>Multicomponent nature underlies the extraordinary mechanical properties of spider dragline silk.</title>
        <authorList>
            <person name="Kono N."/>
            <person name="Nakamura H."/>
            <person name="Mori M."/>
            <person name="Yoshida Y."/>
            <person name="Ohtoshi R."/>
            <person name="Malay A.D."/>
            <person name="Moran D.A.P."/>
            <person name="Tomita M."/>
            <person name="Numata K."/>
            <person name="Arakawa K."/>
        </authorList>
    </citation>
    <scope>NUCLEOTIDE SEQUENCE</scope>
</reference>
<gene>
    <name evidence="2" type="ORF">TNCT_237071</name>
</gene>
<feature type="transmembrane region" description="Helical" evidence="1">
    <location>
        <begin position="40"/>
        <end position="61"/>
    </location>
</feature>
<keyword evidence="1" id="KW-1133">Transmembrane helix</keyword>
<evidence type="ECO:0000313" key="2">
    <source>
        <dbReference type="EMBL" id="GFQ74996.1"/>
    </source>
</evidence>
<organism evidence="2 3">
    <name type="scientific">Trichonephila clavata</name>
    <name type="common">Joro spider</name>
    <name type="synonym">Nephila clavata</name>
    <dbReference type="NCBI Taxonomy" id="2740835"/>
    <lineage>
        <taxon>Eukaryota</taxon>
        <taxon>Metazoa</taxon>
        <taxon>Ecdysozoa</taxon>
        <taxon>Arthropoda</taxon>
        <taxon>Chelicerata</taxon>
        <taxon>Arachnida</taxon>
        <taxon>Araneae</taxon>
        <taxon>Araneomorphae</taxon>
        <taxon>Entelegynae</taxon>
        <taxon>Araneoidea</taxon>
        <taxon>Nephilidae</taxon>
        <taxon>Trichonephila</taxon>
    </lineage>
</organism>
<evidence type="ECO:0000256" key="1">
    <source>
        <dbReference type="SAM" id="Phobius"/>
    </source>
</evidence>
<accession>A0A8X6FBJ2</accession>